<protein>
    <submittedName>
        <fullName evidence="1">Uncharacterized protein</fullName>
    </submittedName>
</protein>
<dbReference type="EMBL" id="BLXT01005252">
    <property type="protein sequence ID" value="GFO21414.1"/>
    <property type="molecule type" value="Genomic_DNA"/>
</dbReference>
<gene>
    <name evidence="1" type="ORF">PoB_004791900</name>
</gene>
<accession>A0AAV4BRE8</accession>
<dbReference type="AlphaFoldDB" id="A0AAV4BRE8"/>
<keyword evidence="2" id="KW-1185">Reference proteome</keyword>
<evidence type="ECO:0000313" key="1">
    <source>
        <dbReference type="EMBL" id="GFO21414.1"/>
    </source>
</evidence>
<proteinExistence type="predicted"/>
<evidence type="ECO:0000313" key="2">
    <source>
        <dbReference type="Proteomes" id="UP000735302"/>
    </source>
</evidence>
<name>A0AAV4BRE8_9GAST</name>
<comment type="caution">
    <text evidence="1">The sequence shown here is derived from an EMBL/GenBank/DDBJ whole genome shotgun (WGS) entry which is preliminary data.</text>
</comment>
<sequence>MFTESHSTSSIDIPIFIAHATVLSSAMFTESHSTSSIDIPIFIAHATVLDCSAMFTESHSTSSIDIPIFIAHATVLDSRQSLILLQVSIFQFLSPTPLYSIPVQYLQNLILL</sequence>
<dbReference type="Proteomes" id="UP000735302">
    <property type="component" value="Unassembled WGS sequence"/>
</dbReference>
<organism evidence="1 2">
    <name type="scientific">Plakobranchus ocellatus</name>
    <dbReference type="NCBI Taxonomy" id="259542"/>
    <lineage>
        <taxon>Eukaryota</taxon>
        <taxon>Metazoa</taxon>
        <taxon>Spiralia</taxon>
        <taxon>Lophotrochozoa</taxon>
        <taxon>Mollusca</taxon>
        <taxon>Gastropoda</taxon>
        <taxon>Heterobranchia</taxon>
        <taxon>Euthyneura</taxon>
        <taxon>Panpulmonata</taxon>
        <taxon>Sacoglossa</taxon>
        <taxon>Placobranchoidea</taxon>
        <taxon>Plakobranchidae</taxon>
        <taxon>Plakobranchus</taxon>
    </lineage>
</organism>
<reference evidence="1 2" key="1">
    <citation type="journal article" date="2021" name="Elife">
        <title>Chloroplast acquisition without the gene transfer in kleptoplastic sea slugs, Plakobranchus ocellatus.</title>
        <authorList>
            <person name="Maeda T."/>
            <person name="Takahashi S."/>
            <person name="Yoshida T."/>
            <person name="Shimamura S."/>
            <person name="Takaki Y."/>
            <person name="Nagai Y."/>
            <person name="Toyoda A."/>
            <person name="Suzuki Y."/>
            <person name="Arimoto A."/>
            <person name="Ishii H."/>
            <person name="Satoh N."/>
            <person name="Nishiyama T."/>
            <person name="Hasebe M."/>
            <person name="Maruyama T."/>
            <person name="Minagawa J."/>
            <person name="Obokata J."/>
            <person name="Shigenobu S."/>
        </authorList>
    </citation>
    <scope>NUCLEOTIDE SEQUENCE [LARGE SCALE GENOMIC DNA]</scope>
</reference>